<evidence type="ECO:0000313" key="5">
    <source>
        <dbReference type="Proteomes" id="UP000319818"/>
    </source>
</evidence>
<feature type="compositionally biased region" description="Basic and acidic residues" evidence="1">
    <location>
        <begin position="72"/>
        <end position="81"/>
    </location>
</feature>
<feature type="domain" description="DUF6458" evidence="3">
    <location>
        <begin position="3"/>
        <end position="55"/>
    </location>
</feature>
<keyword evidence="2" id="KW-0472">Membrane</keyword>
<protein>
    <recommendedName>
        <fullName evidence="3">DUF6458 domain-containing protein</fullName>
    </recommendedName>
</protein>
<keyword evidence="5" id="KW-1185">Reference proteome</keyword>
<evidence type="ECO:0000256" key="2">
    <source>
        <dbReference type="SAM" id="Phobius"/>
    </source>
</evidence>
<dbReference type="RefSeq" id="WP_211361933.1">
    <property type="nucleotide sequence ID" value="NZ_VFPH01000001.1"/>
</dbReference>
<accession>A0A543GI71</accession>
<dbReference type="Pfam" id="PF20059">
    <property type="entry name" value="DUF6458"/>
    <property type="match status" value="1"/>
</dbReference>
<keyword evidence="2" id="KW-1133">Transmembrane helix</keyword>
<proteinExistence type="predicted"/>
<sequence length="81" mass="8757">MRIGTSIGLIALGLILALAVRIDLGGIDLELIGWILTIVGIIGLIASVVLARQARPVVRREAEYPPPPPHPADPRYPDPRY</sequence>
<comment type="caution">
    <text evidence="4">The sequence shown here is derived from an EMBL/GenBank/DDBJ whole genome shotgun (WGS) entry which is preliminary data.</text>
</comment>
<keyword evidence="2" id="KW-0812">Transmembrane</keyword>
<dbReference type="AlphaFoldDB" id="A0A543GI71"/>
<feature type="transmembrane region" description="Helical" evidence="2">
    <location>
        <begin position="31"/>
        <end position="51"/>
    </location>
</feature>
<reference evidence="4 5" key="1">
    <citation type="submission" date="2019-06" db="EMBL/GenBank/DDBJ databases">
        <title>Sequencing the genomes of 1000 actinobacteria strains.</title>
        <authorList>
            <person name="Klenk H.-P."/>
        </authorList>
    </citation>
    <scope>NUCLEOTIDE SEQUENCE [LARGE SCALE GENOMIC DNA]</scope>
    <source>
        <strain evidence="4 5">DSM 45511</strain>
    </source>
</reference>
<name>A0A543GI71_9PSEU</name>
<evidence type="ECO:0000313" key="4">
    <source>
        <dbReference type="EMBL" id="TQM45787.1"/>
    </source>
</evidence>
<dbReference type="Proteomes" id="UP000319818">
    <property type="component" value="Unassembled WGS sequence"/>
</dbReference>
<evidence type="ECO:0000259" key="3">
    <source>
        <dbReference type="Pfam" id="PF20059"/>
    </source>
</evidence>
<dbReference type="EMBL" id="VFPH01000001">
    <property type="protein sequence ID" value="TQM45787.1"/>
    <property type="molecule type" value="Genomic_DNA"/>
</dbReference>
<feature type="region of interest" description="Disordered" evidence="1">
    <location>
        <begin position="60"/>
        <end position="81"/>
    </location>
</feature>
<dbReference type="InterPro" id="IPR045597">
    <property type="entry name" value="DUF6458"/>
</dbReference>
<organism evidence="4 5">
    <name type="scientific">Pseudonocardia cypriaca</name>
    <dbReference type="NCBI Taxonomy" id="882449"/>
    <lineage>
        <taxon>Bacteria</taxon>
        <taxon>Bacillati</taxon>
        <taxon>Actinomycetota</taxon>
        <taxon>Actinomycetes</taxon>
        <taxon>Pseudonocardiales</taxon>
        <taxon>Pseudonocardiaceae</taxon>
        <taxon>Pseudonocardia</taxon>
    </lineage>
</organism>
<evidence type="ECO:0000256" key="1">
    <source>
        <dbReference type="SAM" id="MobiDB-lite"/>
    </source>
</evidence>
<gene>
    <name evidence="4" type="ORF">FB388_3187</name>
</gene>